<evidence type="ECO:0000313" key="2">
    <source>
        <dbReference type="EMBL" id="CAG06394.1"/>
    </source>
</evidence>
<dbReference type="AlphaFoldDB" id="Q4RYY8"/>
<feature type="compositionally biased region" description="Basic and acidic residues" evidence="1">
    <location>
        <begin position="136"/>
        <end position="149"/>
    </location>
</feature>
<dbReference type="InterPro" id="IPR038858">
    <property type="entry name" value="ScgII"/>
</dbReference>
<protein>
    <submittedName>
        <fullName evidence="2">(spotted green pufferfish) hypothetical protein</fullName>
    </submittedName>
</protein>
<organism evidence="2">
    <name type="scientific">Tetraodon nigroviridis</name>
    <name type="common">Spotted green pufferfish</name>
    <name type="synonym">Chelonodon nigroviridis</name>
    <dbReference type="NCBI Taxonomy" id="99883"/>
    <lineage>
        <taxon>Eukaryota</taxon>
        <taxon>Metazoa</taxon>
        <taxon>Chordata</taxon>
        <taxon>Craniata</taxon>
        <taxon>Vertebrata</taxon>
        <taxon>Euteleostomi</taxon>
        <taxon>Actinopterygii</taxon>
        <taxon>Neopterygii</taxon>
        <taxon>Teleostei</taxon>
        <taxon>Neoteleostei</taxon>
        <taxon>Acanthomorphata</taxon>
        <taxon>Eupercaria</taxon>
        <taxon>Tetraodontiformes</taxon>
        <taxon>Tetradontoidea</taxon>
        <taxon>Tetraodontidae</taxon>
        <taxon>Tetraodon</taxon>
    </lineage>
</organism>
<feature type="region of interest" description="Disordered" evidence="1">
    <location>
        <begin position="168"/>
        <end position="226"/>
    </location>
</feature>
<comment type="caution">
    <text evidence="2">The sequence shown here is derived from an EMBL/GenBank/DDBJ whole genome shotgun (WGS) entry which is preliminary data.</text>
</comment>
<reference evidence="2" key="1">
    <citation type="journal article" date="2004" name="Nature">
        <title>Genome duplication in the teleost fish Tetraodon nigroviridis reveals the early vertebrate proto-karyotype.</title>
        <authorList>
            <person name="Jaillon O."/>
            <person name="Aury J.-M."/>
            <person name="Brunet F."/>
            <person name="Petit J.-L."/>
            <person name="Stange-Thomann N."/>
            <person name="Mauceli E."/>
            <person name="Bouneau L."/>
            <person name="Fischer C."/>
            <person name="Ozouf-Costaz C."/>
            <person name="Bernot A."/>
            <person name="Nicaud S."/>
            <person name="Jaffe D."/>
            <person name="Fisher S."/>
            <person name="Lutfalla G."/>
            <person name="Dossat C."/>
            <person name="Segurens B."/>
            <person name="Dasilva C."/>
            <person name="Salanoubat M."/>
            <person name="Levy M."/>
            <person name="Boudet N."/>
            <person name="Castellano S."/>
            <person name="Anthouard V."/>
            <person name="Jubin C."/>
            <person name="Castelli V."/>
            <person name="Katinka M."/>
            <person name="Vacherie B."/>
            <person name="Biemont C."/>
            <person name="Skalli Z."/>
            <person name="Cattolico L."/>
            <person name="Poulain J."/>
            <person name="De Berardinis V."/>
            <person name="Cruaud C."/>
            <person name="Duprat S."/>
            <person name="Brottier P."/>
            <person name="Coutanceau J.-P."/>
            <person name="Gouzy J."/>
            <person name="Parra G."/>
            <person name="Lardier G."/>
            <person name="Chapple C."/>
            <person name="McKernan K.J."/>
            <person name="McEwan P."/>
            <person name="Bosak S."/>
            <person name="Kellis M."/>
            <person name="Volff J.-N."/>
            <person name="Guigo R."/>
            <person name="Zody M.C."/>
            <person name="Mesirov J."/>
            <person name="Lindblad-Toh K."/>
            <person name="Birren B."/>
            <person name="Nusbaum C."/>
            <person name="Kahn D."/>
            <person name="Robinson-Rechavi M."/>
            <person name="Laudet V."/>
            <person name="Schachter V."/>
            <person name="Quetier F."/>
            <person name="Saurin W."/>
            <person name="Scarpelli C."/>
            <person name="Wincker P."/>
            <person name="Lander E.S."/>
            <person name="Weissenbach J."/>
            <person name="Roest Crollius H."/>
        </authorList>
    </citation>
    <scope>NUCLEOTIDE SEQUENCE [LARGE SCALE GENOMIC DNA]</scope>
</reference>
<feature type="compositionally biased region" description="Acidic residues" evidence="1">
    <location>
        <begin position="115"/>
        <end position="135"/>
    </location>
</feature>
<feature type="compositionally biased region" description="Acidic residues" evidence="1">
    <location>
        <begin position="180"/>
        <end position="192"/>
    </location>
</feature>
<sequence length="226" mass="25080">MLSVMKTFTADKPLLVCLAHLLLILSLSGGSSLREHRLRGSEADSVRENPGRLTPNADMLKALQYIQSLHQRTSAQQHPSFPARFDAERMDDAEKLRRSTKQGGIRPHEKLPLMFEDEEEGARDEKEEGPDLEEESPFKRTNENVEEKYTPQNLATLQSVFDELDKLTGSRSLHKRHGEEDEAEEDEEEDADVFGVRDVAYDSAEGGSCRVGSAGRKGGEGGGGGR</sequence>
<gene>
    <name evidence="2" type="ORF">GSTENG00026732001</name>
</gene>
<evidence type="ECO:0000256" key="1">
    <source>
        <dbReference type="SAM" id="MobiDB-lite"/>
    </source>
</evidence>
<name>Q4RYY8_TETNG</name>
<proteinExistence type="predicted"/>
<dbReference type="PANTHER" id="PTHR15119:SF1">
    <property type="entry name" value="SECRETOGRANIN-2-RELATED"/>
    <property type="match status" value="1"/>
</dbReference>
<dbReference type="EMBL" id="CAAE01014974">
    <property type="protein sequence ID" value="CAG06394.1"/>
    <property type="molecule type" value="Genomic_DNA"/>
</dbReference>
<dbReference type="PANTHER" id="PTHR15119">
    <property type="entry name" value="SECRETOGRANIN II"/>
    <property type="match status" value="1"/>
</dbReference>
<dbReference type="OrthoDB" id="8894600at2759"/>
<dbReference type="KEGG" id="tng:GSTEN00026732G001"/>
<reference evidence="2" key="2">
    <citation type="submission" date="2004-02" db="EMBL/GenBank/DDBJ databases">
        <authorList>
            <consortium name="Genoscope"/>
            <consortium name="Whitehead Institute Centre for Genome Research"/>
        </authorList>
    </citation>
    <scope>NUCLEOTIDE SEQUENCE</scope>
</reference>
<accession>Q4RYY8</accession>
<feature type="region of interest" description="Disordered" evidence="1">
    <location>
        <begin position="91"/>
        <end position="153"/>
    </location>
</feature>